<dbReference type="PANTHER" id="PTHR42107:SF1">
    <property type="entry name" value="WHIM1 DOMAIN-CONTAINING PROTEIN"/>
    <property type="match status" value="1"/>
</dbReference>
<reference evidence="2" key="1">
    <citation type="journal article" date="2023" name="Genome Biol. Evol.">
        <title>First Whole Genome Sequence and Flow Cytometry Genome Size Data for the Lichen-Forming Fungus Ramalina farinacea (Ascomycota).</title>
        <authorList>
            <person name="Llewellyn T."/>
            <person name="Mian S."/>
            <person name="Hill R."/>
            <person name="Leitch I.J."/>
            <person name="Gaya E."/>
        </authorList>
    </citation>
    <scope>NUCLEOTIDE SEQUENCE</scope>
    <source>
        <strain evidence="2">LIQ254RAFAR</strain>
    </source>
</reference>
<proteinExistence type="predicted"/>
<name>A0AA43TXM8_9LECA</name>
<comment type="caution">
    <text evidence="2">The sequence shown here is derived from an EMBL/GenBank/DDBJ whole genome shotgun (WGS) entry which is preliminary data.</text>
</comment>
<gene>
    <name evidence="2" type="ORF">OHK93_002863</name>
</gene>
<dbReference type="PANTHER" id="PTHR42107">
    <property type="entry name" value="YALI0D24453P"/>
    <property type="match status" value="1"/>
</dbReference>
<accession>A0AA43TXM8</accession>
<protein>
    <submittedName>
        <fullName evidence="2">Uncharacterized protein</fullName>
    </submittedName>
</protein>
<evidence type="ECO:0000313" key="3">
    <source>
        <dbReference type="Proteomes" id="UP001161017"/>
    </source>
</evidence>
<organism evidence="2 3">
    <name type="scientific">Ramalina farinacea</name>
    <dbReference type="NCBI Taxonomy" id="258253"/>
    <lineage>
        <taxon>Eukaryota</taxon>
        <taxon>Fungi</taxon>
        <taxon>Dikarya</taxon>
        <taxon>Ascomycota</taxon>
        <taxon>Pezizomycotina</taxon>
        <taxon>Lecanoromycetes</taxon>
        <taxon>OSLEUM clade</taxon>
        <taxon>Lecanoromycetidae</taxon>
        <taxon>Lecanorales</taxon>
        <taxon>Lecanorineae</taxon>
        <taxon>Ramalinaceae</taxon>
        <taxon>Ramalina</taxon>
    </lineage>
</organism>
<feature type="compositionally biased region" description="Polar residues" evidence="1">
    <location>
        <begin position="1"/>
        <end position="14"/>
    </location>
</feature>
<evidence type="ECO:0000313" key="2">
    <source>
        <dbReference type="EMBL" id="MDI1491654.1"/>
    </source>
</evidence>
<dbReference type="AlphaFoldDB" id="A0AA43TXM8"/>
<keyword evidence="3" id="KW-1185">Reference proteome</keyword>
<dbReference type="EMBL" id="JAPUFD010000015">
    <property type="protein sequence ID" value="MDI1491654.1"/>
    <property type="molecule type" value="Genomic_DNA"/>
</dbReference>
<feature type="region of interest" description="Disordered" evidence="1">
    <location>
        <begin position="37"/>
        <end position="56"/>
    </location>
</feature>
<sequence length="111" mass="11978">MSSSELSELTSNVSSDEENPVAPLNKGKLDHYFKNASNVTQAPPTLKKKRPPSPPHEYVLADNADIAVHIENGVSGSPPGEQVEKLLCALLSLVLNRKKDIEYACPAQARA</sequence>
<dbReference type="Proteomes" id="UP001161017">
    <property type="component" value="Unassembled WGS sequence"/>
</dbReference>
<feature type="region of interest" description="Disordered" evidence="1">
    <location>
        <begin position="1"/>
        <end position="30"/>
    </location>
</feature>
<evidence type="ECO:0000256" key="1">
    <source>
        <dbReference type="SAM" id="MobiDB-lite"/>
    </source>
</evidence>